<reference evidence="2 3" key="1">
    <citation type="submission" date="2019-08" db="EMBL/GenBank/DDBJ databases">
        <title>Deep-cultivation of Planctomycetes and their phenomic and genomic characterization uncovers novel biology.</title>
        <authorList>
            <person name="Wiegand S."/>
            <person name="Jogler M."/>
            <person name="Boedeker C."/>
            <person name="Pinto D."/>
            <person name="Vollmers J."/>
            <person name="Rivas-Marin E."/>
            <person name="Kohn T."/>
            <person name="Peeters S.H."/>
            <person name="Heuer A."/>
            <person name="Rast P."/>
            <person name="Oberbeckmann S."/>
            <person name="Bunk B."/>
            <person name="Jeske O."/>
            <person name="Meyerdierks A."/>
            <person name="Storesund J.E."/>
            <person name="Kallscheuer N."/>
            <person name="Luecker S."/>
            <person name="Lage O.M."/>
            <person name="Pohl T."/>
            <person name="Merkel B.J."/>
            <person name="Hornburger P."/>
            <person name="Mueller R.-W."/>
            <person name="Bruemmer F."/>
            <person name="Labrenz M."/>
            <person name="Spormann A.M."/>
            <person name="Op den Camp H."/>
            <person name="Overmann J."/>
            <person name="Amann R."/>
            <person name="Jetten M.S.M."/>
            <person name="Mascher T."/>
            <person name="Medema M.H."/>
            <person name="Devos D.P."/>
            <person name="Kaster A.-K."/>
            <person name="Ovreas L."/>
            <person name="Rohde M."/>
            <person name="Galperin M.Y."/>
            <person name="Jogler C."/>
        </authorList>
    </citation>
    <scope>NUCLEOTIDE SEQUENCE [LARGE SCALE GENOMIC DNA]</scope>
    <source>
        <strain evidence="2 3">FC18</strain>
    </source>
</reference>
<dbReference type="AlphaFoldDB" id="A0A5B9PA27"/>
<name>A0A5B9PA27_9BACT</name>
<sequence>MKYFPDVGRKLKLGLQHSKGKMEKDFEVPLKLRLMGQTTAMILPRLISLLDIKIAHYDRSADPARPEYNEHMVFSFWHEFIGVILPRWGHTPLSILASQHRDGEWVSQTALALGLRIVRGSSTRGGASAIRKLKKQCKETSLAITPDGPRGPRRKMAIGPVFMASRLGMPFVPLGIGVNDAWRLNTWDSFAIPKPMSRVRIIFGPKIDIPPKAKRDELESIRQSVEDLMNDLSDQAESWACSGQNMLGEQPFTRVRRRKVIFDSKPVRETFRPELKIIRSNEVA</sequence>
<evidence type="ECO:0000313" key="2">
    <source>
        <dbReference type="EMBL" id="QEG23627.1"/>
    </source>
</evidence>
<dbReference type="EMBL" id="CP042912">
    <property type="protein sequence ID" value="QEG23627.1"/>
    <property type="molecule type" value="Genomic_DNA"/>
</dbReference>
<organism evidence="2 3">
    <name type="scientific">Mariniblastus fucicola</name>
    <dbReference type="NCBI Taxonomy" id="980251"/>
    <lineage>
        <taxon>Bacteria</taxon>
        <taxon>Pseudomonadati</taxon>
        <taxon>Planctomycetota</taxon>
        <taxon>Planctomycetia</taxon>
        <taxon>Pirellulales</taxon>
        <taxon>Pirellulaceae</taxon>
        <taxon>Mariniblastus</taxon>
    </lineage>
</organism>
<dbReference type="Proteomes" id="UP000322214">
    <property type="component" value="Chromosome"/>
</dbReference>
<proteinExistence type="predicted"/>
<dbReference type="KEGG" id="mff:MFFC18_35280"/>
<dbReference type="CDD" id="cd07983">
    <property type="entry name" value="LPLAT_DUF374-like"/>
    <property type="match status" value="1"/>
</dbReference>
<gene>
    <name evidence="2" type="ORF">MFFC18_35280</name>
</gene>
<protein>
    <recommendedName>
        <fullName evidence="1">DUF374 domain-containing protein</fullName>
    </recommendedName>
</protein>
<evidence type="ECO:0000313" key="3">
    <source>
        <dbReference type="Proteomes" id="UP000322214"/>
    </source>
</evidence>
<dbReference type="Pfam" id="PF04028">
    <property type="entry name" value="DUF374"/>
    <property type="match status" value="1"/>
</dbReference>
<dbReference type="STRING" id="980251.GCA_001642875_04424"/>
<accession>A0A5B9PA27</accession>
<evidence type="ECO:0000259" key="1">
    <source>
        <dbReference type="Pfam" id="PF04028"/>
    </source>
</evidence>
<dbReference type="InterPro" id="IPR007172">
    <property type="entry name" value="DUF374"/>
</dbReference>
<keyword evidence="3" id="KW-1185">Reference proteome</keyword>
<feature type="domain" description="DUF374" evidence="1">
    <location>
        <begin position="88"/>
        <end position="153"/>
    </location>
</feature>